<sequence>MPEKSNAIVGAVTTGYECLPPSCDGLTGPDDHGSMISRLIDRGIEATCYDLPVDALALGASGNRDGQSGSSAGRSPRP</sequence>
<evidence type="ECO:0000256" key="1">
    <source>
        <dbReference type="SAM" id="MobiDB-lite"/>
    </source>
</evidence>
<feature type="compositionally biased region" description="Polar residues" evidence="1">
    <location>
        <begin position="64"/>
        <end position="78"/>
    </location>
</feature>
<reference evidence="2 3" key="1">
    <citation type="journal article" date="2015" name="Proc. Natl. Acad. Sci. U.S.A.">
        <title>The resurrection genome of Boea hygrometrica: A blueprint for survival of dehydration.</title>
        <authorList>
            <person name="Xiao L."/>
            <person name="Yang G."/>
            <person name="Zhang L."/>
            <person name="Yang X."/>
            <person name="Zhao S."/>
            <person name="Ji Z."/>
            <person name="Zhou Q."/>
            <person name="Hu M."/>
            <person name="Wang Y."/>
            <person name="Chen M."/>
            <person name="Xu Y."/>
            <person name="Jin H."/>
            <person name="Xiao X."/>
            <person name="Hu G."/>
            <person name="Bao F."/>
            <person name="Hu Y."/>
            <person name="Wan P."/>
            <person name="Li L."/>
            <person name="Deng X."/>
            <person name="Kuang T."/>
            <person name="Xiang C."/>
            <person name="Zhu J.K."/>
            <person name="Oliver M.J."/>
            <person name="He Y."/>
        </authorList>
    </citation>
    <scope>NUCLEOTIDE SEQUENCE [LARGE SCALE GENOMIC DNA]</scope>
    <source>
        <strain evidence="3">cv. XS01</strain>
    </source>
</reference>
<feature type="region of interest" description="Disordered" evidence="1">
    <location>
        <begin position="58"/>
        <end position="78"/>
    </location>
</feature>
<dbReference type="AlphaFoldDB" id="A0A2Z7A661"/>
<proteinExistence type="predicted"/>
<organism evidence="2 3">
    <name type="scientific">Dorcoceras hygrometricum</name>
    <dbReference type="NCBI Taxonomy" id="472368"/>
    <lineage>
        <taxon>Eukaryota</taxon>
        <taxon>Viridiplantae</taxon>
        <taxon>Streptophyta</taxon>
        <taxon>Embryophyta</taxon>
        <taxon>Tracheophyta</taxon>
        <taxon>Spermatophyta</taxon>
        <taxon>Magnoliopsida</taxon>
        <taxon>eudicotyledons</taxon>
        <taxon>Gunneridae</taxon>
        <taxon>Pentapetalae</taxon>
        <taxon>asterids</taxon>
        <taxon>lamiids</taxon>
        <taxon>Lamiales</taxon>
        <taxon>Gesneriaceae</taxon>
        <taxon>Didymocarpoideae</taxon>
        <taxon>Trichosporeae</taxon>
        <taxon>Loxocarpinae</taxon>
        <taxon>Dorcoceras</taxon>
    </lineage>
</organism>
<dbReference type="EMBL" id="KV018475">
    <property type="protein sequence ID" value="KZV16997.1"/>
    <property type="molecule type" value="Genomic_DNA"/>
</dbReference>
<gene>
    <name evidence="2" type="ORF">F511_28087</name>
</gene>
<dbReference type="Proteomes" id="UP000250235">
    <property type="component" value="Unassembled WGS sequence"/>
</dbReference>
<evidence type="ECO:0000313" key="3">
    <source>
        <dbReference type="Proteomes" id="UP000250235"/>
    </source>
</evidence>
<keyword evidence="3" id="KW-1185">Reference proteome</keyword>
<name>A0A2Z7A661_9LAMI</name>
<protein>
    <submittedName>
        <fullName evidence="2">Uncharacterized protein</fullName>
    </submittedName>
</protein>
<evidence type="ECO:0000313" key="2">
    <source>
        <dbReference type="EMBL" id="KZV16997.1"/>
    </source>
</evidence>
<accession>A0A2Z7A661</accession>